<evidence type="ECO:0000256" key="9">
    <source>
        <dbReference type="ARBA" id="ARBA00022801"/>
    </source>
</evidence>
<evidence type="ECO:0000256" key="12">
    <source>
        <dbReference type="ARBA" id="ARBA00023145"/>
    </source>
</evidence>
<feature type="domain" description="Peptidase M9 collagenase N-terminal" evidence="15">
    <location>
        <begin position="155"/>
        <end position="284"/>
    </location>
</feature>
<dbReference type="PANTHER" id="PTHR13062:SF9">
    <property type="entry name" value="MICROBIAL COLLAGENASE"/>
    <property type="match status" value="1"/>
</dbReference>
<dbReference type="InterPro" id="IPR013661">
    <property type="entry name" value="Peptidase_M9_N_dom"/>
</dbReference>
<evidence type="ECO:0000259" key="15">
    <source>
        <dbReference type="Pfam" id="PF08453"/>
    </source>
</evidence>
<evidence type="ECO:0000256" key="10">
    <source>
        <dbReference type="ARBA" id="ARBA00022833"/>
    </source>
</evidence>
<keyword evidence="11" id="KW-0482">Metalloprotease</keyword>
<dbReference type="Proteomes" id="UP000671836">
    <property type="component" value="Chromosome"/>
</dbReference>
<dbReference type="EC" id="3.4.24.3" evidence="4"/>
<evidence type="ECO:0000313" key="16">
    <source>
        <dbReference type="EMBL" id="QSY50518.1"/>
    </source>
</evidence>
<dbReference type="Pfam" id="PF01752">
    <property type="entry name" value="Peptidase_M9"/>
    <property type="match status" value="1"/>
</dbReference>
<evidence type="ECO:0000256" key="5">
    <source>
        <dbReference type="ARBA" id="ARBA00022525"/>
    </source>
</evidence>
<dbReference type="Pfam" id="PF08453">
    <property type="entry name" value="Peptidase_M9_N"/>
    <property type="match status" value="1"/>
</dbReference>
<proteinExistence type="predicted"/>
<keyword evidence="8 14" id="KW-0732">Signal</keyword>
<comment type="cofactor">
    <cofactor evidence="2">
        <name>Zn(2+)</name>
        <dbReference type="ChEBI" id="CHEBI:29105"/>
    </cofactor>
</comment>
<dbReference type="RefSeq" id="WP_207555394.1">
    <property type="nucleotide sequence ID" value="NZ_CP071595.1"/>
</dbReference>
<accession>A0ABX7RSR0</accession>
<dbReference type="Gene3D" id="3.40.30.160">
    <property type="entry name" value="Collagenase ColT, N-terminal domain"/>
    <property type="match status" value="1"/>
</dbReference>
<sequence length="807" mass="88921">MNHSRTLRRSLLTAAIAATLCATVVQPGLADSPRRRPRPPRPPRRPRGRTPPPPTPSTRSPAWPRPLPADLSKAGPGDLTRARVPGPATPQGKGSGDAKDKGKAKSLAPRAKVGGTSVPCTLDGVSRLGPEQFAEFLADPAVTADGCLRDILWTWDQRLARVMTKEHVRAVAQRAERYGYSHDGKNTTHVLEMFTYLHAAAYHDFSHDEIDHTDPQTVEAVRRAVYYFGSAARTFDATRTNGETLREALYAASSPGLRHHQLPLLKRVLGTMDASHPDTAKDRAWGGAALGALSVGYLGVYNDDPAFDAAVAADPAYRAALKAFAGHTHLKGGENEWVVRDALNEYGRLSQVAAVKSEISSSLGGVLDTVSRNFGQGSAPWGKIVNWLNELQMCKQYGVCKADIENRIFPYTYTYDNGGIKVRTALPRTTVDRLYYASKQVKAQYHRVLGTEQPLAGDTNTTLNIVLYASRADYEIYHPLLTGMATNNGGIYIEKGATFYTYERRVPQDSTLTLEELFRHEYTHYLNGRWAVPGSFGEGPWYQNDRTTAMDEGTAEFFDGATRDDGIRVRKSLVQSVINDTAGNKPRMTVDQLLHAEYDRDGFRFYSYAGTFFEFLWTERPSALREMYGYLRANDVSGFDAWRNRMGRDGNVQGDYNAFLDKQIAKVKDLYVPETTYTPVNRLQQATADQVRSSFAAATGQSPECGTARTTDRPRFVCTGRITANLSSPGNADLVFKDMSETVDYFILDRTKGASNNLADMNCSFGKVDVWSDRPAGTADFRCEGPLLRSTAPRRARTMGGVGGGAP</sequence>
<evidence type="ECO:0000256" key="13">
    <source>
        <dbReference type="SAM" id="MobiDB-lite"/>
    </source>
</evidence>
<keyword evidence="10" id="KW-0862">Zinc</keyword>
<organism evidence="16 17">
    <name type="scientific">Streptomyces griseocarneus</name>
    <dbReference type="NCBI Taxonomy" id="51201"/>
    <lineage>
        <taxon>Bacteria</taxon>
        <taxon>Bacillati</taxon>
        <taxon>Actinomycetota</taxon>
        <taxon>Actinomycetes</taxon>
        <taxon>Kitasatosporales</taxon>
        <taxon>Streptomycetaceae</taxon>
        <taxon>Streptomyces</taxon>
    </lineage>
</organism>
<evidence type="ECO:0000256" key="2">
    <source>
        <dbReference type="ARBA" id="ARBA00001947"/>
    </source>
</evidence>
<evidence type="ECO:0000256" key="7">
    <source>
        <dbReference type="ARBA" id="ARBA00022723"/>
    </source>
</evidence>
<keyword evidence="12" id="KW-0865">Zymogen</keyword>
<keyword evidence="9" id="KW-0378">Hydrolase</keyword>
<comment type="subcellular location">
    <subcellularLocation>
        <location evidence="3">Secreted</location>
    </subcellularLocation>
</comment>
<feature type="chain" id="PRO_5045659230" description="microbial collagenase" evidence="14">
    <location>
        <begin position="31"/>
        <end position="807"/>
    </location>
</feature>
<evidence type="ECO:0000256" key="6">
    <source>
        <dbReference type="ARBA" id="ARBA00022670"/>
    </source>
</evidence>
<dbReference type="PRINTS" id="PR00931">
    <property type="entry name" value="MICOLLPTASE"/>
</dbReference>
<evidence type="ECO:0000256" key="8">
    <source>
        <dbReference type="ARBA" id="ARBA00022729"/>
    </source>
</evidence>
<evidence type="ECO:0000256" key="1">
    <source>
        <dbReference type="ARBA" id="ARBA00000424"/>
    </source>
</evidence>
<keyword evidence="6" id="KW-0645">Protease</keyword>
<feature type="compositionally biased region" description="Basic residues" evidence="13">
    <location>
        <begin position="35"/>
        <end position="48"/>
    </location>
</feature>
<dbReference type="Gene3D" id="1.10.390.20">
    <property type="match status" value="1"/>
</dbReference>
<gene>
    <name evidence="16" type="ORF">J3S04_06035</name>
</gene>
<protein>
    <recommendedName>
        <fullName evidence="4">microbial collagenase</fullName>
        <ecNumber evidence="4">3.4.24.3</ecNumber>
    </recommendedName>
</protein>
<feature type="signal peptide" evidence="14">
    <location>
        <begin position="1"/>
        <end position="30"/>
    </location>
</feature>
<dbReference type="InterPro" id="IPR002169">
    <property type="entry name" value="Peptidase_M9A/M9B"/>
</dbReference>
<evidence type="ECO:0000256" key="3">
    <source>
        <dbReference type="ARBA" id="ARBA00004613"/>
    </source>
</evidence>
<name>A0ABX7RSR0_9ACTN</name>
<evidence type="ECO:0000313" key="17">
    <source>
        <dbReference type="Proteomes" id="UP000671836"/>
    </source>
</evidence>
<evidence type="ECO:0000256" key="4">
    <source>
        <dbReference type="ARBA" id="ARBA00012653"/>
    </source>
</evidence>
<dbReference type="EMBL" id="CP071595">
    <property type="protein sequence ID" value="QSY50518.1"/>
    <property type="molecule type" value="Genomic_DNA"/>
</dbReference>
<reference evidence="16 17" key="1">
    <citation type="submission" date="2021-03" db="EMBL/GenBank/DDBJ databases">
        <title>Streptomyces strains.</title>
        <authorList>
            <person name="Lund M.B."/>
            <person name="Toerring T."/>
        </authorList>
    </citation>
    <scope>NUCLEOTIDE SEQUENCE [LARGE SCALE GENOMIC DNA]</scope>
    <source>
        <strain evidence="16 17">KCC S-1010</strain>
    </source>
</reference>
<evidence type="ECO:0000256" key="11">
    <source>
        <dbReference type="ARBA" id="ARBA00023049"/>
    </source>
</evidence>
<keyword evidence="7" id="KW-0479">Metal-binding</keyword>
<keyword evidence="5" id="KW-0964">Secreted</keyword>
<comment type="catalytic activity">
    <reaction evidence="1">
        <text>Digestion of native collagen in the triple helical region at Xaa-|-Gly bonds. With synthetic peptides, a preference is shown for Gly at P3 and P1', Pro and Ala at P2 and P2', and hydroxyproline, Ala or Arg at P3'.</text>
        <dbReference type="EC" id="3.4.24.3"/>
    </reaction>
</comment>
<keyword evidence="17" id="KW-1185">Reference proteome</keyword>
<feature type="region of interest" description="Disordered" evidence="13">
    <location>
        <begin position="27"/>
        <end position="118"/>
    </location>
</feature>
<dbReference type="PANTHER" id="PTHR13062">
    <property type="entry name" value="COLLAGENASE"/>
    <property type="match status" value="1"/>
</dbReference>
<evidence type="ECO:0000256" key="14">
    <source>
        <dbReference type="SAM" id="SignalP"/>
    </source>
</evidence>